<keyword evidence="2" id="KW-1185">Reference proteome</keyword>
<reference evidence="1" key="1">
    <citation type="journal article" date="2020" name="Stud. Mycol.">
        <title>101 Dothideomycetes genomes: a test case for predicting lifestyles and emergence of pathogens.</title>
        <authorList>
            <person name="Haridas S."/>
            <person name="Albert R."/>
            <person name="Binder M."/>
            <person name="Bloem J."/>
            <person name="Labutti K."/>
            <person name="Salamov A."/>
            <person name="Andreopoulos B."/>
            <person name="Baker S."/>
            <person name="Barry K."/>
            <person name="Bills G."/>
            <person name="Bluhm B."/>
            <person name="Cannon C."/>
            <person name="Castanera R."/>
            <person name="Culley D."/>
            <person name="Daum C."/>
            <person name="Ezra D."/>
            <person name="Gonzalez J."/>
            <person name="Henrissat B."/>
            <person name="Kuo A."/>
            <person name="Liang C."/>
            <person name="Lipzen A."/>
            <person name="Lutzoni F."/>
            <person name="Magnuson J."/>
            <person name="Mondo S."/>
            <person name="Nolan M."/>
            <person name="Ohm R."/>
            <person name="Pangilinan J."/>
            <person name="Park H.-J."/>
            <person name="Ramirez L."/>
            <person name="Alfaro M."/>
            <person name="Sun H."/>
            <person name="Tritt A."/>
            <person name="Yoshinaga Y."/>
            <person name="Zwiers L.-H."/>
            <person name="Turgeon B."/>
            <person name="Goodwin S."/>
            <person name="Spatafora J."/>
            <person name="Crous P."/>
            <person name="Grigoriev I."/>
        </authorList>
    </citation>
    <scope>NUCLEOTIDE SEQUENCE</scope>
    <source>
        <strain evidence="1">ATCC 200398</strain>
    </source>
</reference>
<organism evidence="1 2">
    <name type="scientific">Lindgomyces ingoldianus</name>
    <dbReference type="NCBI Taxonomy" id="673940"/>
    <lineage>
        <taxon>Eukaryota</taxon>
        <taxon>Fungi</taxon>
        <taxon>Dikarya</taxon>
        <taxon>Ascomycota</taxon>
        <taxon>Pezizomycotina</taxon>
        <taxon>Dothideomycetes</taxon>
        <taxon>Pleosporomycetidae</taxon>
        <taxon>Pleosporales</taxon>
        <taxon>Lindgomycetaceae</taxon>
        <taxon>Lindgomyces</taxon>
    </lineage>
</organism>
<name>A0ACB6QTC7_9PLEO</name>
<sequence length="170" mass="18990">MAPQKEVVLKLSSMRYKKSEVSEAQFHDHGSKFHAPKAAIVQARHGALRVAQYYTPKALRGLVEEKLPWAVRPGWKIDEHDAVIQVYVRTPEQMMAIVTDPDFQSLIADDDDIVDPSKATVTAGWEEVYVEDGKIVNIENGKSIYPSFAECEKLGAVGRATSISADMQRF</sequence>
<dbReference type="EMBL" id="MU003511">
    <property type="protein sequence ID" value="KAF2469557.1"/>
    <property type="molecule type" value="Genomic_DNA"/>
</dbReference>
<evidence type="ECO:0000313" key="1">
    <source>
        <dbReference type="EMBL" id="KAF2469557.1"/>
    </source>
</evidence>
<gene>
    <name evidence="1" type="ORF">BDR25DRAFT_288459</name>
</gene>
<evidence type="ECO:0000313" key="2">
    <source>
        <dbReference type="Proteomes" id="UP000799755"/>
    </source>
</evidence>
<proteinExistence type="predicted"/>
<accession>A0ACB6QTC7</accession>
<dbReference type="Proteomes" id="UP000799755">
    <property type="component" value="Unassembled WGS sequence"/>
</dbReference>
<comment type="caution">
    <text evidence="1">The sequence shown here is derived from an EMBL/GenBank/DDBJ whole genome shotgun (WGS) entry which is preliminary data.</text>
</comment>
<protein>
    <submittedName>
        <fullName evidence="1">Uncharacterized protein</fullName>
    </submittedName>
</protein>